<evidence type="ECO:0000313" key="1">
    <source>
        <dbReference type="EMBL" id="AFZ79006.1"/>
    </source>
</evidence>
<keyword evidence="2" id="KW-1185">Reference proteome</keyword>
<dbReference type="VEuPathDB" id="PiroplasmaDB:BEWA_018510"/>
<dbReference type="OrthoDB" id="434319at2759"/>
<protein>
    <submittedName>
        <fullName evidence="1">Uncharacterized protein</fullName>
    </submittedName>
</protein>
<dbReference type="GeneID" id="15803843"/>
<evidence type="ECO:0000313" key="2">
    <source>
        <dbReference type="Proteomes" id="UP000031512"/>
    </source>
</evidence>
<accession>L0AVG2</accession>
<dbReference type="RefSeq" id="XP_004828672.1">
    <property type="nucleotide sequence ID" value="XM_004828615.1"/>
</dbReference>
<dbReference type="eggNOG" id="ENOG502SX28">
    <property type="taxonomic scope" value="Eukaryota"/>
</dbReference>
<organism evidence="1 2">
    <name type="scientific">Theileria equi strain WA</name>
    <dbReference type="NCBI Taxonomy" id="1537102"/>
    <lineage>
        <taxon>Eukaryota</taxon>
        <taxon>Sar</taxon>
        <taxon>Alveolata</taxon>
        <taxon>Apicomplexa</taxon>
        <taxon>Aconoidasida</taxon>
        <taxon>Piroplasmida</taxon>
        <taxon>Theileriidae</taxon>
        <taxon>Theileria</taxon>
    </lineage>
</organism>
<proteinExistence type="predicted"/>
<dbReference type="KEGG" id="beq:BEWA_018510"/>
<dbReference type="AlphaFoldDB" id="L0AVG2"/>
<gene>
    <name evidence="1" type="ORF">BEWA_018510</name>
</gene>
<name>L0AVG2_THEEQ</name>
<dbReference type="EMBL" id="CP001669">
    <property type="protein sequence ID" value="AFZ79006.1"/>
    <property type="molecule type" value="Genomic_DNA"/>
</dbReference>
<dbReference type="Proteomes" id="UP000031512">
    <property type="component" value="Chromosome 1"/>
</dbReference>
<sequence>MDYVIRHAEVLCLSERLNLEQGLRFLSSLNAIQNIPKNCLIAIGETIEISDFSTVEEMLILDALDSSCKLSKEIDFLCVNKLFDEVCNILEHSKSTNHYRNLTILNTMITFKIKDNHITNLVFSSIKRNIASSTLYELCQYLFLSGELNWPEQIDILRRGKCIQNVLSKTEFIKSYEKLLEDKSLAIKALSGILRLSNQLTSKELKLLLEISQSSESLPKSDIITLYSALAKSNSTLGDEFEFIRKTIIKEAWNLSDLSPLETCRLLDIEDNYLPSDIPISKLNAAFDSILGNINLFDKDEIVTILNFASRNDNHSKRLLDALYDIKYLLKSPKAAVALIKLHKRCGISNSQLLYDILDGLCDNSIRIHDSLKIQLTELLQKNNIKHYTLASKLACS</sequence>
<reference evidence="1 2" key="1">
    <citation type="journal article" date="2012" name="BMC Genomics">
        <title>Comparative genomic analysis and phylogenetic position of Theileria equi.</title>
        <authorList>
            <person name="Kappmeyer L.S."/>
            <person name="Thiagarajan M."/>
            <person name="Herndon D.R."/>
            <person name="Ramsay J.D."/>
            <person name="Caler E."/>
            <person name="Djikeng A."/>
            <person name="Gillespie J.J."/>
            <person name="Lau A.O."/>
            <person name="Roalson E.H."/>
            <person name="Silva J.C."/>
            <person name="Silva M.G."/>
            <person name="Suarez C.E."/>
            <person name="Ueti M.W."/>
            <person name="Nene V.M."/>
            <person name="Mealey R.H."/>
            <person name="Knowles D.P."/>
            <person name="Brayton K.A."/>
        </authorList>
    </citation>
    <scope>NUCLEOTIDE SEQUENCE [LARGE SCALE GENOMIC DNA]</scope>
    <source>
        <strain evidence="1 2">WA</strain>
    </source>
</reference>